<dbReference type="InterPro" id="IPR036188">
    <property type="entry name" value="FAD/NAD-bd_sf"/>
</dbReference>
<evidence type="ECO:0000313" key="1">
    <source>
        <dbReference type="EMBL" id="VVE89075.1"/>
    </source>
</evidence>
<dbReference type="PANTHER" id="PTHR43422">
    <property type="entry name" value="THIAMINE THIAZOLE SYNTHASE"/>
    <property type="match status" value="1"/>
</dbReference>
<dbReference type="OrthoDB" id="9790035at2"/>
<dbReference type="AlphaFoldDB" id="A0A5E5BVH8"/>
<dbReference type="Proteomes" id="UP000382040">
    <property type="component" value="Unassembled WGS sequence"/>
</dbReference>
<dbReference type="Gene3D" id="3.50.50.60">
    <property type="entry name" value="FAD/NAD(P)-binding domain"/>
    <property type="match status" value="1"/>
</dbReference>
<sequence length="496" mass="53820">MTSSSTLAGSVPSRRPSTASRAVVIGAGMAGLLAAYVLASHYDEVCLVERDELADAPGARPGVPQGHYVHQLLMRGRRTLEALFPDLEQTLLEAGAVPLDWYRSVRWFGAAGWMPPAGEGFVTWSASRDLLEFAVRQRVQAERHVSVLKGCEVTGLSFDPALGRVRGVAIRHRCARTLSGDAEGATTLPAAFVVDASGRNSRAPTWLAAAGFDTLRETVVDARVGYASRLYDVPKRSVWRDWQALVVHGRPPECLRSGTIFPIEGNRWIVTLTGAGGDFPPGEEDGFTAFARSLRVPALYDAIAVAEPVSPIHQFRRTENRLRHFDGMGRWPAGFAVLGDAACSFNPVYGQGMTIAALSAVALDAHLHVLRRTGDVPGSLALQRALARVARRAWIFATGVDLRQTGGAVSAHWKARLMQRYVESLLGLAVDDAAIYRRFLRVMHMVEPPMALFAPPVAAQVAWRLACQQAARVFTPGSLSSRQGREAMGVRKTGRK</sequence>
<gene>
    <name evidence="1" type="ORF">PBR20603_03040</name>
</gene>
<protein>
    <submittedName>
        <fullName evidence="1">Epoxidase LasC</fullName>
        <ecNumber evidence="1">1.14.13.-</ecNumber>
    </submittedName>
</protein>
<dbReference type="EMBL" id="CABPST010000007">
    <property type="protein sequence ID" value="VVE89075.1"/>
    <property type="molecule type" value="Genomic_DNA"/>
</dbReference>
<keyword evidence="2" id="KW-1185">Reference proteome</keyword>
<dbReference type="PANTHER" id="PTHR43422:SF3">
    <property type="entry name" value="THIAMINE THIAZOLE SYNTHASE"/>
    <property type="match status" value="1"/>
</dbReference>
<evidence type="ECO:0000313" key="2">
    <source>
        <dbReference type="Proteomes" id="UP000382040"/>
    </source>
</evidence>
<reference evidence="1 2" key="1">
    <citation type="submission" date="2019-08" db="EMBL/GenBank/DDBJ databases">
        <authorList>
            <person name="Peeters C."/>
        </authorList>
    </citation>
    <scope>NUCLEOTIDE SEQUENCE [LARGE SCALE GENOMIC DNA]</scope>
    <source>
        <strain evidence="1 2">LMG 20603</strain>
    </source>
</reference>
<keyword evidence="1" id="KW-0560">Oxidoreductase</keyword>
<dbReference type="RefSeq" id="WP_150560324.1">
    <property type="nucleotide sequence ID" value="NZ_CABPST010000007.1"/>
</dbReference>
<name>A0A5E5BVH8_9BURK</name>
<organism evidence="1 2">
    <name type="scientific">Pandoraea bronchicola</name>
    <dbReference type="NCBI Taxonomy" id="2508287"/>
    <lineage>
        <taxon>Bacteria</taxon>
        <taxon>Pseudomonadati</taxon>
        <taxon>Pseudomonadota</taxon>
        <taxon>Betaproteobacteria</taxon>
        <taxon>Burkholderiales</taxon>
        <taxon>Burkholderiaceae</taxon>
        <taxon>Pandoraea</taxon>
    </lineage>
</organism>
<accession>A0A5E5BVH8</accession>
<dbReference type="EC" id="1.14.13.-" evidence="1"/>
<dbReference type="SUPFAM" id="SSF51905">
    <property type="entry name" value="FAD/NAD(P)-binding domain"/>
    <property type="match status" value="1"/>
</dbReference>
<proteinExistence type="predicted"/>
<dbReference type="GO" id="GO:0016491">
    <property type="term" value="F:oxidoreductase activity"/>
    <property type="evidence" value="ECO:0007669"/>
    <property type="project" value="UniProtKB-KW"/>
</dbReference>